<gene>
    <name evidence="1" type="ORF">S03H2_03289</name>
</gene>
<evidence type="ECO:0000313" key="1">
    <source>
        <dbReference type="EMBL" id="GAH30112.1"/>
    </source>
</evidence>
<name>X1EBY7_9ZZZZ</name>
<organism evidence="1">
    <name type="scientific">marine sediment metagenome</name>
    <dbReference type="NCBI Taxonomy" id="412755"/>
    <lineage>
        <taxon>unclassified sequences</taxon>
        <taxon>metagenomes</taxon>
        <taxon>ecological metagenomes</taxon>
    </lineage>
</organism>
<accession>X1EBY7</accession>
<dbReference type="AlphaFoldDB" id="X1EBY7"/>
<reference evidence="1" key="1">
    <citation type="journal article" date="2014" name="Front. Microbiol.">
        <title>High frequency of phylogenetically diverse reductive dehalogenase-homologous genes in deep subseafloor sedimentary metagenomes.</title>
        <authorList>
            <person name="Kawai M."/>
            <person name="Futagami T."/>
            <person name="Toyoda A."/>
            <person name="Takaki Y."/>
            <person name="Nishi S."/>
            <person name="Hori S."/>
            <person name="Arai W."/>
            <person name="Tsubouchi T."/>
            <person name="Morono Y."/>
            <person name="Uchiyama I."/>
            <person name="Ito T."/>
            <person name="Fujiyama A."/>
            <person name="Inagaki F."/>
            <person name="Takami H."/>
        </authorList>
    </citation>
    <scope>NUCLEOTIDE SEQUENCE</scope>
    <source>
        <strain evidence="1">Expedition CK06-06</strain>
    </source>
</reference>
<comment type="caution">
    <text evidence="1">The sequence shown here is derived from an EMBL/GenBank/DDBJ whole genome shotgun (WGS) entry which is preliminary data.</text>
</comment>
<dbReference type="EMBL" id="BARU01001202">
    <property type="protein sequence ID" value="GAH30112.1"/>
    <property type="molecule type" value="Genomic_DNA"/>
</dbReference>
<proteinExistence type="predicted"/>
<protein>
    <submittedName>
        <fullName evidence="1">Uncharacterized protein</fullName>
    </submittedName>
</protein>
<sequence>MNKEFFKDLLSVEVHITYKDGNRESFTEGTIQKVEDTFIVVVNPDCAIAINFEAVMTCRTKANGVKN</sequence>